<gene>
    <name evidence="1" type="ORF">H8S76_16710</name>
</gene>
<comment type="caution">
    <text evidence="1">The sequence shown here is derived from an EMBL/GenBank/DDBJ whole genome shotgun (WGS) entry which is preliminary data.</text>
</comment>
<keyword evidence="2" id="KW-1185">Reference proteome</keyword>
<dbReference type="InterPro" id="IPR041492">
    <property type="entry name" value="HAD_2"/>
</dbReference>
<dbReference type="PANTHER" id="PTHR43434:SF1">
    <property type="entry name" value="PHOSPHOGLYCOLATE PHOSPHATASE"/>
    <property type="match status" value="1"/>
</dbReference>
<dbReference type="InterPro" id="IPR050155">
    <property type="entry name" value="HAD-like_hydrolase_sf"/>
</dbReference>
<dbReference type="Proteomes" id="UP000654573">
    <property type="component" value="Unassembled WGS sequence"/>
</dbReference>
<organism evidence="1 2">
    <name type="scientific">Blautia celeris</name>
    <dbReference type="NCBI Taxonomy" id="2763026"/>
    <lineage>
        <taxon>Bacteria</taxon>
        <taxon>Bacillati</taxon>
        <taxon>Bacillota</taxon>
        <taxon>Clostridia</taxon>
        <taxon>Lachnospirales</taxon>
        <taxon>Lachnospiraceae</taxon>
        <taxon>Blautia</taxon>
    </lineage>
</organism>
<dbReference type="PANTHER" id="PTHR43434">
    <property type="entry name" value="PHOSPHOGLYCOLATE PHOSPHATASE"/>
    <property type="match status" value="1"/>
</dbReference>
<evidence type="ECO:0000313" key="2">
    <source>
        <dbReference type="Proteomes" id="UP000654573"/>
    </source>
</evidence>
<proteinExistence type="predicted"/>
<protein>
    <submittedName>
        <fullName evidence="1">HAD family hydrolase</fullName>
    </submittedName>
</protein>
<reference evidence="1 2" key="1">
    <citation type="submission" date="2020-08" db="EMBL/GenBank/DDBJ databases">
        <title>Genome public.</title>
        <authorList>
            <person name="Liu C."/>
            <person name="Sun Q."/>
        </authorList>
    </citation>
    <scope>NUCLEOTIDE SEQUENCE [LARGE SCALE GENOMIC DNA]</scope>
    <source>
        <strain evidence="1 2">NSJ-34</strain>
    </source>
</reference>
<keyword evidence="1" id="KW-0378">Hydrolase</keyword>
<dbReference type="EMBL" id="JACOOU010000008">
    <property type="protein sequence ID" value="MBC5673894.1"/>
    <property type="molecule type" value="Genomic_DNA"/>
</dbReference>
<dbReference type="GO" id="GO:0016787">
    <property type="term" value="F:hydrolase activity"/>
    <property type="evidence" value="ECO:0007669"/>
    <property type="project" value="UniProtKB-KW"/>
</dbReference>
<sequence length="277" mass="31727">MMEKKHDILICVDSDGCAMDTMNIKHMKCFGPCLVEEWGLEQWREDIQKRWDEINLYTRSRGINRFKGLAKMLEEIDRQYTKIEGVQALKDWAENSPRLSEAALKQEWGKNERDAVCLKKAYEWSREVNRRIDLLEEAEKLPFAGVKEALTAAGKNADIVVVSSANRSAVLEEWERCGLLDCVNQVMAQDTGNKAHCIQILLEQGYRPERMLMAGDAPGDYEAAVKNHVYFYPICVGHEEESWKEFTAEAVSRLEQGTYGGSYQSGLVERFFQNLEG</sequence>
<dbReference type="Gene3D" id="3.40.50.1000">
    <property type="entry name" value="HAD superfamily/HAD-like"/>
    <property type="match status" value="1"/>
</dbReference>
<dbReference type="InterPro" id="IPR036412">
    <property type="entry name" value="HAD-like_sf"/>
</dbReference>
<dbReference type="InterPro" id="IPR023214">
    <property type="entry name" value="HAD_sf"/>
</dbReference>
<dbReference type="RefSeq" id="WP_054353287.1">
    <property type="nucleotide sequence ID" value="NZ_JACOOU010000008.1"/>
</dbReference>
<dbReference type="Pfam" id="PF13419">
    <property type="entry name" value="HAD_2"/>
    <property type="match status" value="1"/>
</dbReference>
<accession>A0ABR7FFB5</accession>
<dbReference type="CDD" id="cd01427">
    <property type="entry name" value="HAD_like"/>
    <property type="match status" value="1"/>
</dbReference>
<evidence type="ECO:0000313" key="1">
    <source>
        <dbReference type="EMBL" id="MBC5673894.1"/>
    </source>
</evidence>
<dbReference type="SUPFAM" id="SSF56784">
    <property type="entry name" value="HAD-like"/>
    <property type="match status" value="1"/>
</dbReference>
<name>A0ABR7FFB5_9FIRM</name>